<evidence type="ECO:0000256" key="1">
    <source>
        <dbReference type="ARBA" id="ARBA00022729"/>
    </source>
</evidence>
<comment type="caution">
    <text evidence="4">The sequence shown here is derived from an EMBL/GenBank/DDBJ whole genome shotgun (WGS) entry which is preliminary data.</text>
</comment>
<evidence type="ECO:0000313" key="5">
    <source>
        <dbReference type="Proteomes" id="UP001140949"/>
    </source>
</evidence>
<dbReference type="PANTHER" id="PTHR32208">
    <property type="entry name" value="SECRETED PROTEIN-RELATED"/>
    <property type="match status" value="1"/>
</dbReference>
<dbReference type="SUPFAM" id="SSF50965">
    <property type="entry name" value="Galactose oxidase, central domain"/>
    <property type="match status" value="1"/>
</dbReference>
<dbReference type="InterPro" id="IPR013783">
    <property type="entry name" value="Ig-like_fold"/>
</dbReference>
<dbReference type="InterPro" id="IPR015202">
    <property type="entry name" value="GO-like_E_set"/>
</dbReference>
<dbReference type="CDD" id="cd02851">
    <property type="entry name" value="E_set_GO_C"/>
    <property type="match status" value="1"/>
</dbReference>
<dbReference type="Gene3D" id="2.60.40.10">
    <property type="entry name" value="Immunoglobulins"/>
    <property type="match status" value="1"/>
</dbReference>
<evidence type="ECO:0000313" key="4">
    <source>
        <dbReference type="EMBL" id="KAJ6798496.1"/>
    </source>
</evidence>
<evidence type="ECO:0000259" key="2">
    <source>
        <dbReference type="Pfam" id="PF07250"/>
    </source>
</evidence>
<evidence type="ECO:0000259" key="3">
    <source>
        <dbReference type="Pfam" id="PF09118"/>
    </source>
</evidence>
<gene>
    <name evidence="4" type="ORF">M6B38_212245</name>
</gene>
<reference evidence="4" key="2">
    <citation type="submission" date="2023-04" db="EMBL/GenBank/DDBJ databases">
        <authorList>
            <person name="Bruccoleri R.E."/>
            <person name="Oakeley E.J."/>
            <person name="Faust A.-M."/>
            <person name="Dessus-Babus S."/>
            <person name="Altorfer M."/>
            <person name="Burckhardt D."/>
            <person name="Oertli M."/>
            <person name="Naumann U."/>
            <person name="Petersen F."/>
            <person name="Wong J."/>
        </authorList>
    </citation>
    <scope>NUCLEOTIDE SEQUENCE</scope>
    <source>
        <strain evidence="4">GSM-AAB239-AS_SAM_17_03QT</strain>
        <tissue evidence="4">Leaf</tissue>
    </source>
</reference>
<feature type="domain" description="Galactose oxidase-like Early set" evidence="3">
    <location>
        <begin position="242"/>
        <end position="350"/>
    </location>
</feature>
<dbReference type="InterPro" id="IPR037293">
    <property type="entry name" value="Gal_Oxidase_central_sf"/>
</dbReference>
<name>A0AAX6E386_IRIPA</name>
<dbReference type="EMBL" id="JANAVB010040220">
    <property type="protein sequence ID" value="KAJ6798496.1"/>
    <property type="molecule type" value="Genomic_DNA"/>
</dbReference>
<dbReference type="SUPFAM" id="SSF81296">
    <property type="entry name" value="E set domains"/>
    <property type="match status" value="1"/>
</dbReference>
<proteinExistence type="predicted"/>
<feature type="domain" description="Glyoxal oxidase N-terminal" evidence="2">
    <location>
        <begin position="5"/>
        <end position="233"/>
    </location>
</feature>
<dbReference type="Pfam" id="PF07250">
    <property type="entry name" value="Glyoxal_oxid_N"/>
    <property type="match status" value="1"/>
</dbReference>
<reference evidence="4" key="1">
    <citation type="journal article" date="2023" name="GigaByte">
        <title>Genome assembly of the bearded iris, Iris pallida Lam.</title>
        <authorList>
            <person name="Bruccoleri R.E."/>
            <person name="Oakeley E.J."/>
            <person name="Faust A.M.E."/>
            <person name="Altorfer M."/>
            <person name="Dessus-Babus S."/>
            <person name="Burckhardt D."/>
            <person name="Oertli M."/>
            <person name="Naumann U."/>
            <person name="Petersen F."/>
            <person name="Wong J."/>
        </authorList>
    </citation>
    <scope>NUCLEOTIDE SEQUENCE</scope>
    <source>
        <strain evidence="4">GSM-AAB239-AS_SAM_17_03QT</strain>
    </source>
</reference>
<dbReference type="PANTHER" id="PTHR32208:SF21">
    <property type="entry name" value="LOW QUALITY PROTEIN: ALDEHYDE OXIDASE GLOX-LIKE"/>
    <property type="match status" value="1"/>
</dbReference>
<keyword evidence="5" id="KW-1185">Reference proteome</keyword>
<dbReference type="Proteomes" id="UP001140949">
    <property type="component" value="Unassembled WGS sequence"/>
</dbReference>
<sequence length="353" mass="37702">MPIRHLQLLADTSDAQYDNLYPYVSLLPNGHLFIFSNQKSIMYDVATGDTVQAYPDLEGGPWVYPCGGSLTLLPFTSADYTKAEILICGGSVFGVNLNQLADHPARATCGRIVATDPNPTWATEDMPIARAMGDMIMLPTGNVVIINGAQTGSQGYERADNPALNPVLYSPDMPAGARFAKLAATTVPRMYHSTANLLPDGRILVAGSNPHFNYQFDVKYPTELSLEAYSPEYLDADKAGARPSIEVAPASVAYGAQMDIEVTVGSALAGYVEVNFASAPFATHSYSMGQRLVKLATGKPALLVDGSTKGGSYRYSVRCQAPLSGNVAPPGYYMVFVVNNGVPSVAAWIQLVT</sequence>
<dbReference type="InterPro" id="IPR011043">
    <property type="entry name" value="Gal_Oxase/kelch_b-propeller"/>
</dbReference>
<dbReference type="Gene3D" id="2.130.10.80">
    <property type="entry name" value="Galactose oxidase/kelch, beta-propeller"/>
    <property type="match status" value="1"/>
</dbReference>
<dbReference type="Pfam" id="PF09118">
    <property type="entry name" value="GO-like_E_set"/>
    <property type="match status" value="1"/>
</dbReference>
<organism evidence="4 5">
    <name type="scientific">Iris pallida</name>
    <name type="common">Sweet iris</name>
    <dbReference type="NCBI Taxonomy" id="29817"/>
    <lineage>
        <taxon>Eukaryota</taxon>
        <taxon>Viridiplantae</taxon>
        <taxon>Streptophyta</taxon>
        <taxon>Embryophyta</taxon>
        <taxon>Tracheophyta</taxon>
        <taxon>Spermatophyta</taxon>
        <taxon>Magnoliopsida</taxon>
        <taxon>Liliopsida</taxon>
        <taxon>Asparagales</taxon>
        <taxon>Iridaceae</taxon>
        <taxon>Iridoideae</taxon>
        <taxon>Irideae</taxon>
        <taxon>Iris</taxon>
    </lineage>
</organism>
<protein>
    <submittedName>
        <fullName evidence="4">Aldehyde oxidase GLOX-like</fullName>
    </submittedName>
</protein>
<dbReference type="AlphaFoldDB" id="A0AAX6E386"/>
<accession>A0AAX6E386</accession>
<dbReference type="InterPro" id="IPR009880">
    <property type="entry name" value="Glyoxal_oxidase_N"/>
</dbReference>
<dbReference type="InterPro" id="IPR014756">
    <property type="entry name" value="Ig_E-set"/>
</dbReference>
<keyword evidence="1" id="KW-0732">Signal</keyword>